<evidence type="ECO:0000313" key="11">
    <source>
        <dbReference type="Proteomes" id="UP000189735"/>
    </source>
</evidence>
<dbReference type="FunFam" id="3.30.1130.10:FF:000003">
    <property type="entry name" value="7,8-dihydroneopterin aldolase"/>
    <property type="match status" value="1"/>
</dbReference>
<dbReference type="NCBIfam" id="TIGR00526">
    <property type="entry name" value="folB_dom"/>
    <property type="match status" value="1"/>
</dbReference>
<keyword evidence="4 6" id="KW-0289">Folate biosynthesis</keyword>
<evidence type="ECO:0000313" key="10">
    <source>
        <dbReference type="Proteomes" id="UP000032503"/>
    </source>
</evidence>
<name>A0A1T4XLY7_9MICO</name>
<dbReference type="Pfam" id="PF02152">
    <property type="entry name" value="FolB"/>
    <property type="match status" value="1"/>
</dbReference>
<proteinExistence type="inferred from homology"/>
<dbReference type="UniPathway" id="UPA00077">
    <property type="reaction ID" value="UER00154"/>
</dbReference>
<comment type="catalytic activity">
    <reaction evidence="1 6">
        <text>7,8-dihydroneopterin = 6-hydroxymethyl-7,8-dihydropterin + glycolaldehyde</text>
        <dbReference type="Rhea" id="RHEA:10540"/>
        <dbReference type="ChEBI" id="CHEBI:17001"/>
        <dbReference type="ChEBI" id="CHEBI:17071"/>
        <dbReference type="ChEBI" id="CHEBI:44841"/>
        <dbReference type="EC" id="4.1.2.25"/>
    </reaction>
</comment>
<evidence type="ECO:0000256" key="2">
    <source>
        <dbReference type="ARBA" id="ARBA00005013"/>
    </source>
</evidence>
<dbReference type="Proteomes" id="UP000189735">
    <property type="component" value="Unassembled WGS sequence"/>
</dbReference>
<evidence type="ECO:0000256" key="1">
    <source>
        <dbReference type="ARBA" id="ARBA00001353"/>
    </source>
</evidence>
<accession>A0A1T4XLY7</accession>
<evidence type="ECO:0000256" key="3">
    <source>
        <dbReference type="ARBA" id="ARBA00005708"/>
    </source>
</evidence>
<dbReference type="InterPro" id="IPR043133">
    <property type="entry name" value="GTP-CH-I_C/QueF"/>
</dbReference>
<dbReference type="EMBL" id="FUYG01000003">
    <property type="protein sequence ID" value="SKA90178.1"/>
    <property type="molecule type" value="Genomic_DNA"/>
</dbReference>
<evidence type="ECO:0000256" key="6">
    <source>
        <dbReference type="RuleBase" id="RU362079"/>
    </source>
</evidence>
<dbReference type="SMART" id="SM00905">
    <property type="entry name" value="FolB"/>
    <property type="match status" value="1"/>
</dbReference>
<gene>
    <name evidence="9" type="ORF">SAMN06295879_1284</name>
    <name evidence="8" type="ORF">TZ00_05445</name>
</gene>
<dbReference type="EC" id="4.1.2.25" evidence="6"/>
<protein>
    <recommendedName>
        <fullName evidence="6">7,8-dihydroneopterin aldolase</fullName>
        <ecNumber evidence="6">4.1.2.25</ecNumber>
    </recommendedName>
</protein>
<reference evidence="8 10" key="1">
    <citation type="journal article" date="2001" name="Int. J. Syst. Evol. Microbiol.">
        <title>Agreia bicolorata gen. nov., sp. nov., to accommodate actinobacteria isolated from narrow reed grass infected by the nematode Heteroanguina graminophila.</title>
        <authorList>
            <person name="Evtushenko L.I."/>
            <person name="Dorofeeva L.V."/>
            <person name="Dobrovolskaya T.G."/>
            <person name="Streshinskaya G.M."/>
            <person name="Subbotin S.A."/>
            <person name="Tiedje J.M."/>
        </authorList>
    </citation>
    <scope>NUCLEOTIDE SEQUENCE [LARGE SCALE GENOMIC DNA]</scope>
    <source>
        <strain evidence="8 10">VKM Ac-1804</strain>
    </source>
</reference>
<reference evidence="8" key="2">
    <citation type="submission" date="2015-02" db="EMBL/GenBank/DDBJ databases">
        <authorList>
            <person name="Vasilyev I.Y."/>
            <person name="Siniagina M.N."/>
            <person name="Malanin S.Y."/>
            <person name="Boulygina E.A."/>
            <person name="Grygoryeva T.V."/>
            <person name="Yarullina D.R."/>
            <person name="Ilinskaya O.N."/>
        </authorList>
    </citation>
    <scope>NUCLEOTIDE SEQUENCE</scope>
    <source>
        <strain evidence="8">VKM Ac-1804</strain>
    </source>
</reference>
<dbReference type="GO" id="GO:0005737">
    <property type="term" value="C:cytoplasm"/>
    <property type="evidence" value="ECO:0007669"/>
    <property type="project" value="TreeGrafter"/>
</dbReference>
<dbReference type="PANTHER" id="PTHR42844:SF1">
    <property type="entry name" value="DIHYDRONEOPTERIN ALDOLASE 1-RELATED"/>
    <property type="match status" value="1"/>
</dbReference>
<comment type="function">
    <text evidence="6">Catalyzes the conversion of 7,8-dihydroneopterin to 6-hydroxymethyl-7,8-dihydropterin.</text>
</comment>
<evidence type="ECO:0000256" key="4">
    <source>
        <dbReference type="ARBA" id="ARBA00022909"/>
    </source>
</evidence>
<dbReference type="GO" id="GO:0046654">
    <property type="term" value="P:tetrahydrofolate biosynthetic process"/>
    <property type="evidence" value="ECO:0007669"/>
    <property type="project" value="UniProtKB-UniRule"/>
</dbReference>
<dbReference type="RefSeq" id="WP_044439840.1">
    <property type="nucleotide sequence ID" value="NZ_FUYG01000003.1"/>
</dbReference>
<dbReference type="AlphaFoldDB" id="A0A1T4XLY7"/>
<dbReference type="Gene3D" id="3.30.1130.10">
    <property type="match status" value="1"/>
</dbReference>
<organism evidence="9 11">
    <name type="scientific">Agreia bicolorata</name>
    <dbReference type="NCBI Taxonomy" id="110935"/>
    <lineage>
        <taxon>Bacteria</taxon>
        <taxon>Bacillati</taxon>
        <taxon>Actinomycetota</taxon>
        <taxon>Actinomycetes</taxon>
        <taxon>Micrococcales</taxon>
        <taxon>Microbacteriaceae</taxon>
        <taxon>Agreia</taxon>
    </lineage>
</organism>
<reference evidence="9" key="3">
    <citation type="submission" date="2017-02" db="EMBL/GenBank/DDBJ databases">
        <authorList>
            <person name="Peterson S.W."/>
        </authorList>
    </citation>
    <scope>NUCLEOTIDE SEQUENCE [LARGE SCALE GENOMIC DNA]</scope>
    <source>
        <strain evidence="9">VKM Ac-2052</strain>
    </source>
</reference>
<dbReference type="InterPro" id="IPR006157">
    <property type="entry name" value="FolB_dom"/>
</dbReference>
<keyword evidence="10" id="KW-1185">Reference proteome</keyword>
<dbReference type="InterPro" id="IPR006156">
    <property type="entry name" value="Dihydroneopterin_aldolase"/>
</dbReference>
<evidence type="ECO:0000313" key="9">
    <source>
        <dbReference type="EMBL" id="SKA90178.1"/>
    </source>
</evidence>
<dbReference type="SUPFAM" id="SSF55620">
    <property type="entry name" value="Tetrahydrobiopterin biosynthesis enzymes-like"/>
    <property type="match status" value="1"/>
</dbReference>
<dbReference type="GO" id="GO:0004150">
    <property type="term" value="F:dihydroneopterin aldolase activity"/>
    <property type="evidence" value="ECO:0007669"/>
    <property type="project" value="UniProtKB-UniRule"/>
</dbReference>
<dbReference type="GO" id="GO:0046656">
    <property type="term" value="P:folic acid biosynthetic process"/>
    <property type="evidence" value="ECO:0007669"/>
    <property type="project" value="UniProtKB-UniRule"/>
</dbReference>
<dbReference type="NCBIfam" id="TIGR00525">
    <property type="entry name" value="folB"/>
    <property type="match status" value="1"/>
</dbReference>
<evidence type="ECO:0000259" key="7">
    <source>
        <dbReference type="SMART" id="SM00905"/>
    </source>
</evidence>
<comment type="similarity">
    <text evidence="3 6">Belongs to the DHNA family.</text>
</comment>
<dbReference type="PANTHER" id="PTHR42844">
    <property type="entry name" value="DIHYDRONEOPTERIN ALDOLASE 1-RELATED"/>
    <property type="match status" value="1"/>
</dbReference>
<comment type="pathway">
    <text evidence="2 6">Cofactor biosynthesis; tetrahydrofolate biosynthesis; 2-amino-4-hydroxy-6-hydroxymethyl-7,8-dihydropteridine diphosphate from 7,8-dihydroneopterin triphosphate: step 3/4.</text>
</comment>
<feature type="domain" description="Dihydroneopterin aldolase/epimerase" evidence="7">
    <location>
        <begin position="14"/>
        <end position="126"/>
    </location>
</feature>
<sequence>MTDRAVPIDELDTLTLTGLEVFAHHGVFDFERADGQTFLLDLTVWLDTADAAAGDDLAQTLHYGELATEVAEAAAAEPVDLIETLAERIATLVLAHPVAQRVSVTVHKPDAPIPVPFADVSITIVRPRAATHAAARRTGAL</sequence>
<evidence type="ECO:0000256" key="5">
    <source>
        <dbReference type="ARBA" id="ARBA00023239"/>
    </source>
</evidence>
<dbReference type="EMBL" id="JYFC01000002">
    <property type="protein sequence ID" value="KJC65026.1"/>
    <property type="molecule type" value="Genomic_DNA"/>
</dbReference>
<dbReference type="Proteomes" id="UP000032503">
    <property type="component" value="Unassembled WGS sequence"/>
</dbReference>
<keyword evidence="5 6" id="KW-0456">Lyase</keyword>
<evidence type="ECO:0000313" key="8">
    <source>
        <dbReference type="EMBL" id="KJC65026.1"/>
    </source>
</evidence>
<reference evidence="11" key="4">
    <citation type="submission" date="2017-02" db="EMBL/GenBank/DDBJ databases">
        <authorList>
            <person name="Varghese N."/>
            <person name="Submissions S."/>
        </authorList>
    </citation>
    <scope>NUCLEOTIDE SEQUENCE [LARGE SCALE GENOMIC DNA]</scope>
    <source>
        <strain evidence="11">VKM Ac-2052</strain>
    </source>
</reference>